<dbReference type="PANTHER" id="PTHR31912:SF34">
    <property type="entry name" value="NOTOCHORD-RELATED PROTEIN"/>
    <property type="match status" value="1"/>
</dbReference>
<dbReference type="AlphaFoldDB" id="A0A6S7JDC1"/>
<feature type="non-terminal residue" evidence="1">
    <location>
        <position position="1"/>
    </location>
</feature>
<reference evidence="1" key="1">
    <citation type="submission" date="2020-04" db="EMBL/GenBank/DDBJ databases">
        <authorList>
            <person name="Alioto T."/>
            <person name="Alioto T."/>
            <person name="Gomez Garrido J."/>
        </authorList>
    </citation>
    <scope>NUCLEOTIDE SEQUENCE</scope>
    <source>
        <strain evidence="1">A484AB</strain>
    </source>
</reference>
<sequence>MIYRCNLCVHFTCETLRSLLCHLGRVHKNDNGFHVLCGIGGCARTYTNFFSLRNHFVRKHSEILNGERQGLPGDLAHQNDADGFQDGAENDDNDNALGHQPFNFEVEVEVNRKTNVLCLMQIKDEGRIPQTVVDSVVRNTTQIVDNSVELLKSGLEQCLNNAGLRKEDIPGVSELFDDASKIRKPFEGCHNEASQLQYYKNNLGLVEPQKIVLGRYHKKVRKGSKLVDVEKEDTAYYVPILQSIQQLLNDDSVLEEIDHPHNRNDGLLGDYCDGEEFQNHPLFSVDRFALQILLFFDELEVCNPLGSRANTHKIGNIYYTLGNISPERRSSLNAIQLVAIINSKHLKQYGIDSILEVIMDDISQLEQDGGYAFEIDRELRSFRGTIAYSSGDNLGSQLLGGFKEGSQAFRKCRECMGLAEQIQTQFHESEFTLRTKDGYEIQCRRLPQADHFSITYGLNRRSILNKSRFYHVVGGLPPDAMHDILEGVLQYHAKELLKFYIQTEKKFTLEELNKRITSFDYGYHNDSNKPAQILKTKLVSNDNNLKQHANEMWCLALFLPFLIGEFIEEDDDHWKAFCTLLQIVRIVFSPLISKQQMPYLQILIQSHHENFKTLYPHASIIPKMHYMIHMPRTILRLGPLVRIWCMRYEAKHSYFKRLAVSSGNFVNLPYSLAKRHQEGLSYRINTPEGSQSTFLQKGTEIGPGTETHAGDLAYYEPLKESCQLVDVNPQTSVFEAKWVIIAGTKYKCNAIIHIGFDETDMPHFCKIHRIAIVEKNLLAIKFVVQPYETVTFDSHFQSYE</sequence>
<dbReference type="SMART" id="SM00355">
    <property type="entry name" value="ZnF_C2H2"/>
    <property type="match status" value="2"/>
</dbReference>
<evidence type="ECO:0000313" key="2">
    <source>
        <dbReference type="Proteomes" id="UP001152795"/>
    </source>
</evidence>
<protein>
    <submittedName>
        <fullName evidence="1">Uncharacterized protein</fullName>
    </submittedName>
</protein>
<gene>
    <name evidence="1" type="ORF">PACLA_8A013228</name>
</gene>
<dbReference type="EMBL" id="CACRXK020008532">
    <property type="protein sequence ID" value="CAB4014992.1"/>
    <property type="molecule type" value="Genomic_DNA"/>
</dbReference>
<name>A0A6S7JDC1_PARCT</name>
<dbReference type="PANTHER" id="PTHR31912">
    <property type="entry name" value="IP13529P"/>
    <property type="match status" value="1"/>
</dbReference>
<accession>A0A6S7JDC1</accession>
<dbReference type="InterPro" id="IPR013087">
    <property type="entry name" value="Znf_C2H2_type"/>
</dbReference>
<evidence type="ECO:0000313" key="1">
    <source>
        <dbReference type="EMBL" id="CAB4014992.1"/>
    </source>
</evidence>
<dbReference type="OrthoDB" id="5982971at2759"/>
<keyword evidence="2" id="KW-1185">Reference proteome</keyword>
<dbReference type="Proteomes" id="UP001152795">
    <property type="component" value="Unassembled WGS sequence"/>
</dbReference>
<organism evidence="1 2">
    <name type="scientific">Paramuricea clavata</name>
    <name type="common">Red gorgonian</name>
    <name type="synonym">Violescent sea-whip</name>
    <dbReference type="NCBI Taxonomy" id="317549"/>
    <lineage>
        <taxon>Eukaryota</taxon>
        <taxon>Metazoa</taxon>
        <taxon>Cnidaria</taxon>
        <taxon>Anthozoa</taxon>
        <taxon>Octocorallia</taxon>
        <taxon>Malacalcyonacea</taxon>
        <taxon>Plexauridae</taxon>
        <taxon>Paramuricea</taxon>
    </lineage>
</organism>
<comment type="caution">
    <text evidence="1">The sequence shown here is derived from an EMBL/GenBank/DDBJ whole genome shotgun (WGS) entry which is preliminary data.</text>
</comment>
<proteinExistence type="predicted"/>